<keyword evidence="1" id="KW-1133">Transmembrane helix</keyword>
<evidence type="ECO:0000313" key="2">
    <source>
        <dbReference type="EMBL" id="KAE9209962.1"/>
    </source>
</evidence>
<evidence type="ECO:0000313" key="3">
    <source>
        <dbReference type="Proteomes" id="UP000440367"/>
    </source>
</evidence>
<keyword evidence="1" id="KW-0812">Transmembrane</keyword>
<name>A0A6A3Y332_9STRA</name>
<dbReference type="InterPro" id="IPR011009">
    <property type="entry name" value="Kinase-like_dom_sf"/>
</dbReference>
<dbReference type="SUPFAM" id="SSF56112">
    <property type="entry name" value="Protein kinase-like (PK-like)"/>
    <property type="match status" value="1"/>
</dbReference>
<dbReference type="EMBL" id="QXGD01001278">
    <property type="protein sequence ID" value="KAE9209962.1"/>
    <property type="molecule type" value="Genomic_DNA"/>
</dbReference>
<feature type="transmembrane region" description="Helical" evidence="1">
    <location>
        <begin position="44"/>
        <end position="65"/>
    </location>
</feature>
<dbReference type="AlphaFoldDB" id="A0A6A3Y332"/>
<dbReference type="Proteomes" id="UP000440367">
    <property type="component" value="Unassembled WGS sequence"/>
</dbReference>
<gene>
    <name evidence="2" type="ORF">PF002_g18954</name>
</gene>
<sequence>MSEEAKTQMQEVEDSAWVSRWLVEDYGTQTNSESSSSKGINLTLLLPIIGGVVVVIALVCLLVFIKRRRKQRCEDVPVEDNPATPNAVCQGWSDDALTPEGKKPKPFHILSDVVSGILRPRFSDECPQRIRSIGLACCQHDPARRPTAAQVVRMLEGAD</sequence>
<keyword evidence="1" id="KW-0472">Membrane</keyword>
<accession>A0A6A3Y332</accession>
<organism evidence="2 3">
    <name type="scientific">Phytophthora fragariae</name>
    <dbReference type="NCBI Taxonomy" id="53985"/>
    <lineage>
        <taxon>Eukaryota</taxon>
        <taxon>Sar</taxon>
        <taxon>Stramenopiles</taxon>
        <taxon>Oomycota</taxon>
        <taxon>Peronosporomycetes</taxon>
        <taxon>Peronosporales</taxon>
        <taxon>Peronosporaceae</taxon>
        <taxon>Phytophthora</taxon>
    </lineage>
</organism>
<comment type="caution">
    <text evidence="2">The sequence shown here is derived from an EMBL/GenBank/DDBJ whole genome shotgun (WGS) entry which is preliminary data.</text>
</comment>
<dbReference type="Gene3D" id="1.10.510.10">
    <property type="entry name" value="Transferase(Phosphotransferase) domain 1"/>
    <property type="match status" value="1"/>
</dbReference>
<proteinExistence type="predicted"/>
<evidence type="ECO:0000256" key="1">
    <source>
        <dbReference type="SAM" id="Phobius"/>
    </source>
</evidence>
<evidence type="ECO:0008006" key="4">
    <source>
        <dbReference type="Google" id="ProtNLM"/>
    </source>
</evidence>
<reference evidence="2 3" key="1">
    <citation type="submission" date="2018-08" db="EMBL/GenBank/DDBJ databases">
        <title>Genomic investigation of the strawberry pathogen Phytophthora fragariae indicates pathogenicity is determined by transcriptional variation in three key races.</title>
        <authorList>
            <person name="Adams T.M."/>
            <person name="Armitage A.D."/>
            <person name="Sobczyk M.K."/>
            <person name="Bates H.J."/>
            <person name="Dunwell J.M."/>
            <person name="Nellist C.F."/>
            <person name="Harrison R.J."/>
        </authorList>
    </citation>
    <scope>NUCLEOTIDE SEQUENCE [LARGE SCALE GENOMIC DNA]</scope>
    <source>
        <strain evidence="2 3">BC-1</strain>
    </source>
</reference>
<protein>
    <recommendedName>
        <fullName evidence="4">Serine-threonine/tyrosine-protein kinase catalytic domain-containing protein</fullName>
    </recommendedName>
</protein>